<evidence type="ECO:0000313" key="3">
    <source>
        <dbReference type="Proteomes" id="UP001161389"/>
    </source>
</evidence>
<reference evidence="2" key="1">
    <citation type="journal article" date="2014" name="Int. J. Syst. Evol. Microbiol.">
        <title>Complete genome sequence of Corynebacterium casei LMG S-19264T (=DSM 44701T), isolated from a smear-ripened cheese.</title>
        <authorList>
            <consortium name="US DOE Joint Genome Institute (JGI-PGF)"/>
            <person name="Walter F."/>
            <person name="Albersmeier A."/>
            <person name="Kalinowski J."/>
            <person name="Ruckert C."/>
        </authorList>
    </citation>
    <scope>NUCLEOTIDE SEQUENCE</scope>
    <source>
        <strain evidence="2">NBRC 110071</strain>
    </source>
</reference>
<comment type="caution">
    <text evidence="2">The sequence shown here is derived from an EMBL/GenBank/DDBJ whole genome shotgun (WGS) entry which is preliminary data.</text>
</comment>
<evidence type="ECO:0000259" key="1">
    <source>
        <dbReference type="Pfam" id="PF04784"/>
    </source>
</evidence>
<dbReference type="Pfam" id="PF04784">
    <property type="entry name" value="DUF547"/>
    <property type="match status" value="1"/>
</dbReference>
<accession>A0AA37W3Y7</accession>
<sequence length="293" mass="33765">MFHSDALVLNPMPAKTLFSSLNNYVLIFILSLISALVRADDIWSYWDQSNDNNTATIDHTLWQDNLKTYLSSNHPSGIHLYDYQAVTTSDKQSLASYLNQMSKLDPRDYAKQEQKAYWINLYNALTVQLILDHYPTTSIRKLGDSFFSFGPWDDPAITVAGQTLTLNDIEHRILRPIWKDPRIHYAVNCASLSCPNLAASAYTSDNIEALLEEGAKAYINHSRGVSWEDEELVLSKIYHWYQADFGKEEKDVIQHLIRYASPELATRLKQYDEDHNGIDYRYDWSLNELQASK</sequence>
<dbReference type="Proteomes" id="UP001161389">
    <property type="component" value="Unassembled WGS sequence"/>
</dbReference>
<name>A0AA37W3Y7_9GAMM</name>
<dbReference type="PANTHER" id="PTHR46361">
    <property type="entry name" value="ELECTRON CARRIER/ PROTEIN DISULFIDE OXIDOREDUCTASE"/>
    <property type="match status" value="1"/>
</dbReference>
<gene>
    <name evidence="2" type="ORF">GCM10007876_00400</name>
</gene>
<dbReference type="EMBL" id="BSNM01000002">
    <property type="protein sequence ID" value="GLQ29562.1"/>
    <property type="molecule type" value="Genomic_DNA"/>
</dbReference>
<evidence type="ECO:0000313" key="2">
    <source>
        <dbReference type="EMBL" id="GLQ29562.1"/>
    </source>
</evidence>
<reference evidence="2" key="2">
    <citation type="submission" date="2023-01" db="EMBL/GenBank/DDBJ databases">
        <title>Draft genome sequence of Litoribrevibacter albus strain NBRC 110071.</title>
        <authorList>
            <person name="Sun Q."/>
            <person name="Mori K."/>
        </authorList>
    </citation>
    <scope>NUCLEOTIDE SEQUENCE</scope>
    <source>
        <strain evidence="2">NBRC 110071</strain>
    </source>
</reference>
<dbReference type="AlphaFoldDB" id="A0AA37W3Y7"/>
<keyword evidence="3" id="KW-1185">Reference proteome</keyword>
<organism evidence="2 3">
    <name type="scientific">Litoribrevibacter albus</name>
    <dbReference type="NCBI Taxonomy" id="1473156"/>
    <lineage>
        <taxon>Bacteria</taxon>
        <taxon>Pseudomonadati</taxon>
        <taxon>Pseudomonadota</taxon>
        <taxon>Gammaproteobacteria</taxon>
        <taxon>Oceanospirillales</taxon>
        <taxon>Oceanospirillaceae</taxon>
        <taxon>Litoribrevibacter</taxon>
    </lineage>
</organism>
<protein>
    <submittedName>
        <fullName evidence="2">DUF547 domain-containing protein</fullName>
    </submittedName>
</protein>
<proteinExistence type="predicted"/>
<feature type="domain" description="DUF547" evidence="1">
    <location>
        <begin position="107"/>
        <end position="219"/>
    </location>
</feature>
<dbReference type="PANTHER" id="PTHR46361:SF3">
    <property type="entry name" value="ELECTRON CARRIER_ PROTEIN DISULFIDE OXIDOREDUCTASE"/>
    <property type="match status" value="1"/>
</dbReference>
<dbReference type="InterPro" id="IPR006869">
    <property type="entry name" value="DUF547"/>
</dbReference>